<evidence type="ECO:0000313" key="6">
    <source>
        <dbReference type="Proteomes" id="UP000017842"/>
    </source>
</evidence>
<dbReference type="Gene3D" id="2.60.120.1440">
    <property type="match status" value="1"/>
</dbReference>
<dbReference type="Gene3D" id="3.55.50.30">
    <property type="match status" value="1"/>
</dbReference>
<dbReference type="PIRSF" id="PIRSF018266">
    <property type="entry name" value="FecR"/>
    <property type="match status" value="1"/>
</dbReference>
<evidence type="ECO:0000259" key="2">
    <source>
        <dbReference type="Pfam" id="PF04773"/>
    </source>
</evidence>
<keyword evidence="6" id="KW-1185">Reference proteome</keyword>
<comment type="caution">
    <text evidence="5">The sequence shown here is derived from an EMBL/GenBank/DDBJ whole genome shotgun (WGS) entry which is preliminary data.</text>
</comment>
<name>V5BFR4_9GAMM</name>
<dbReference type="STRING" id="1116472.MGMO_70c00150"/>
<feature type="domain" description="Protein FecR C-terminal" evidence="4">
    <location>
        <begin position="246"/>
        <end position="310"/>
    </location>
</feature>
<gene>
    <name evidence="5" type="primary">fecR</name>
    <name evidence="5" type="ORF">MGMO_70c00150</name>
</gene>
<dbReference type="eggNOG" id="COG3712">
    <property type="taxonomic scope" value="Bacteria"/>
</dbReference>
<evidence type="ECO:0000256" key="1">
    <source>
        <dbReference type="SAM" id="Phobius"/>
    </source>
</evidence>
<keyword evidence="1" id="KW-1133">Transmembrane helix</keyword>
<evidence type="ECO:0000259" key="4">
    <source>
        <dbReference type="Pfam" id="PF16344"/>
    </source>
</evidence>
<dbReference type="GO" id="GO:0016989">
    <property type="term" value="F:sigma factor antagonist activity"/>
    <property type="evidence" value="ECO:0007669"/>
    <property type="project" value="TreeGrafter"/>
</dbReference>
<accession>V5BFR4</accession>
<feature type="transmembrane region" description="Helical" evidence="1">
    <location>
        <begin position="83"/>
        <end position="102"/>
    </location>
</feature>
<dbReference type="PANTHER" id="PTHR30273:SF2">
    <property type="entry name" value="PROTEIN FECR"/>
    <property type="match status" value="1"/>
</dbReference>
<feature type="domain" description="FecR protein" evidence="2">
    <location>
        <begin position="112"/>
        <end position="203"/>
    </location>
</feature>
<dbReference type="InterPro" id="IPR032508">
    <property type="entry name" value="FecR_C"/>
</dbReference>
<dbReference type="Proteomes" id="UP000017842">
    <property type="component" value="Unassembled WGS sequence"/>
</dbReference>
<feature type="domain" description="FecR N-terminal" evidence="3">
    <location>
        <begin position="12"/>
        <end position="53"/>
    </location>
</feature>
<dbReference type="EMBL" id="AYLO01000067">
    <property type="protein sequence ID" value="ESS72120.1"/>
    <property type="molecule type" value="Genomic_DNA"/>
</dbReference>
<dbReference type="RefSeq" id="WP_023494844.1">
    <property type="nucleotide sequence ID" value="NZ_AYLO01000067.1"/>
</dbReference>
<dbReference type="InterPro" id="IPR032623">
    <property type="entry name" value="FecR_N"/>
</dbReference>
<dbReference type="PANTHER" id="PTHR30273">
    <property type="entry name" value="PERIPLASMIC SIGNAL SENSOR AND SIGMA FACTOR ACTIVATOR FECR-RELATED"/>
    <property type="match status" value="1"/>
</dbReference>
<proteinExistence type="predicted"/>
<sequence>MSSEPTPNPIRDQAVTWFLRLKADDASAAERREFLVWLNEHPRHKQAYEDVKRHWQWMEPLKALSFEARHEALKYRPRSRHRMTVYAAAALVLLSVGLSTYWQQAGIIFPLTYQVAKGERQVFKLADGSSLELNTDSAVNVSITPWRRTVELLHGEVYFQVAHDSRRPFQVTAGHGRITDIGTAFEVYRQTGKTLVAVREGIVDVETKERRRLTANQQVSYAENGEFLPAENQPIESLTAWRRGQLIFHARRLDDALTEMSRYHNKQIRLEDNNLAALRISGAFPSDRLDSMLDAVARILPVRVERRGDNDIVIRRMGKPKS</sequence>
<protein>
    <submittedName>
        <fullName evidence="5">Protein FecR</fullName>
    </submittedName>
</protein>
<dbReference type="InterPro" id="IPR012373">
    <property type="entry name" value="Ferrdict_sens_TM"/>
</dbReference>
<dbReference type="InterPro" id="IPR006860">
    <property type="entry name" value="FecR"/>
</dbReference>
<evidence type="ECO:0000259" key="3">
    <source>
        <dbReference type="Pfam" id="PF16220"/>
    </source>
</evidence>
<keyword evidence="1" id="KW-0472">Membrane</keyword>
<dbReference type="AlphaFoldDB" id="V5BFR4"/>
<dbReference type="OrthoDB" id="9771237at2"/>
<dbReference type="Pfam" id="PF04773">
    <property type="entry name" value="FecR"/>
    <property type="match status" value="1"/>
</dbReference>
<evidence type="ECO:0000313" key="5">
    <source>
        <dbReference type="EMBL" id="ESS72120.1"/>
    </source>
</evidence>
<dbReference type="Pfam" id="PF16344">
    <property type="entry name" value="FecR_C"/>
    <property type="match status" value="1"/>
</dbReference>
<keyword evidence="1" id="KW-0812">Transmembrane</keyword>
<dbReference type="Pfam" id="PF16220">
    <property type="entry name" value="DUF4880"/>
    <property type="match status" value="1"/>
</dbReference>
<organism evidence="5 6">
    <name type="scientific">Methyloglobulus morosus KoM1</name>
    <dbReference type="NCBI Taxonomy" id="1116472"/>
    <lineage>
        <taxon>Bacteria</taxon>
        <taxon>Pseudomonadati</taxon>
        <taxon>Pseudomonadota</taxon>
        <taxon>Gammaproteobacteria</taxon>
        <taxon>Methylococcales</taxon>
        <taxon>Methylococcaceae</taxon>
        <taxon>Methyloglobulus</taxon>
    </lineage>
</organism>
<reference evidence="5 6" key="1">
    <citation type="journal article" date="2013" name="Genome Announc.">
        <title>Draft Genome Sequence of the Methanotrophic Gammaproteobacterium Methyloglobulus morosus DSM 22980 Strain KoM1.</title>
        <authorList>
            <person name="Poehlein A."/>
            <person name="Deutzmann J.S."/>
            <person name="Daniel R."/>
            <person name="Simeonova D.D."/>
        </authorList>
    </citation>
    <scope>NUCLEOTIDE SEQUENCE [LARGE SCALE GENOMIC DNA]</scope>
    <source>
        <strain evidence="5 6">KoM1</strain>
    </source>
</reference>